<evidence type="ECO:0000313" key="4">
    <source>
        <dbReference type="EMBL" id="WAL60648.1"/>
    </source>
</evidence>
<evidence type="ECO:0000256" key="1">
    <source>
        <dbReference type="SAM" id="MobiDB-lite"/>
    </source>
</evidence>
<feature type="region of interest" description="Disordered" evidence="1">
    <location>
        <begin position="424"/>
        <end position="447"/>
    </location>
</feature>
<evidence type="ECO:0000256" key="2">
    <source>
        <dbReference type="SAM" id="SignalP"/>
    </source>
</evidence>
<dbReference type="RefSeq" id="WP_268610608.1">
    <property type="nucleotide sequence ID" value="NZ_CP113797.1"/>
</dbReference>
<name>A0A9E9C8T6_9CYAN</name>
<feature type="compositionally biased region" description="Low complexity" evidence="1">
    <location>
        <begin position="352"/>
        <end position="377"/>
    </location>
</feature>
<feature type="chain" id="PRO_5038965422" evidence="2">
    <location>
        <begin position="20"/>
        <end position="603"/>
    </location>
</feature>
<feature type="region of interest" description="Disordered" evidence="1">
    <location>
        <begin position="73"/>
        <end position="98"/>
    </location>
</feature>
<feature type="compositionally biased region" description="Polar residues" evidence="1">
    <location>
        <begin position="198"/>
        <end position="222"/>
    </location>
</feature>
<dbReference type="SUPFAM" id="SSF47090">
    <property type="entry name" value="PGBD-like"/>
    <property type="match status" value="1"/>
</dbReference>
<dbReference type="Gene3D" id="1.10.101.10">
    <property type="entry name" value="PGBD-like superfamily/PGBD"/>
    <property type="match status" value="1"/>
</dbReference>
<feature type="signal peptide" evidence="2">
    <location>
        <begin position="1"/>
        <end position="19"/>
    </location>
</feature>
<feature type="region of interest" description="Disordered" evidence="1">
    <location>
        <begin position="307"/>
        <end position="377"/>
    </location>
</feature>
<keyword evidence="2" id="KW-0732">Signal</keyword>
<feature type="compositionally biased region" description="Polar residues" evidence="1">
    <location>
        <begin position="323"/>
        <end position="337"/>
    </location>
</feature>
<dbReference type="InterPro" id="IPR036365">
    <property type="entry name" value="PGBD-like_sf"/>
</dbReference>
<sequence>MAANPSALLLLTCVTCTDAATTPTPVSVSTCPEPQHQSQGNSAVAVTAAVDCISSPETVAVVQPVRSNLASTRQDLHADNSSQVHRLDSTIPRPTEPESFHAVLTASDRQTRENGQSRRTSESMPLSMPLLRLGSRGEAVSRLQTHLHQLGHYTGEIDGIYGSKTEAAVAKFQQFHGLGVDGVVGALTWQKLQAREGQSTAAPAFENTDSGRSSQAAPSQATEPAVAIEPSEETKSAPASNQLRPEATTAPQPIEREPVDNDSLYYWMLLWALVYGGGNVVIFWNRTISSLWFNLLEKLVPQRPQSAVATPKTAKPSFAKPTVQPTSAVASRRSASPDQAVKPTAKSTTDRAPQSSTPQPSAAPASVPQTSSISSSMSSSISTEAAYQAEINGNVAASGMEPVLEAALANDGVIEPLRNLVVDSSTSPQQQAPTHRTSQRFSASTARSNHGYRAVTLPEPSTPISIANHTARNQRVTKMPQMSINSSQLSNDPDRPVEEASTLVATLPASDAKTGNTYTYTLLNNAEGYFKIEGNELRIMNKAVLNVEDKVCHIVTVRRTDAKGVSIDKSFILNLNKAENVKPKSSTNASVHPIQPLPLVQPG</sequence>
<dbReference type="Proteomes" id="UP001163152">
    <property type="component" value="Chromosome"/>
</dbReference>
<dbReference type="InterPro" id="IPR002477">
    <property type="entry name" value="Peptidoglycan-bd-like"/>
</dbReference>
<keyword evidence="5" id="KW-1185">Reference proteome</keyword>
<gene>
    <name evidence="4" type="ORF">OXH18_01225</name>
</gene>
<organism evidence="4 5">
    <name type="scientific">Thermocoleostomius sinensis A174</name>
    <dbReference type="NCBI Taxonomy" id="2016057"/>
    <lineage>
        <taxon>Bacteria</taxon>
        <taxon>Bacillati</taxon>
        <taxon>Cyanobacteriota</taxon>
        <taxon>Cyanophyceae</taxon>
        <taxon>Oculatellales</taxon>
        <taxon>Oculatellaceae</taxon>
        <taxon>Thermocoleostomius</taxon>
    </lineage>
</organism>
<reference evidence="4" key="1">
    <citation type="submission" date="2022-12" db="EMBL/GenBank/DDBJ databases">
        <title>Polyphasic identification of a Novel Hot-Spring Cyanobacterium Ocullathermofonsia sinensis gen nov. sp. nov. and Genomic Insights on its Adaptations to the Thermal Habitat.</title>
        <authorList>
            <person name="Daroch M."/>
            <person name="Tang J."/>
            <person name="Jiang Y."/>
        </authorList>
    </citation>
    <scope>NUCLEOTIDE SEQUENCE</scope>
    <source>
        <strain evidence="4">PKUAC-SCTA174</strain>
    </source>
</reference>
<feature type="region of interest" description="Disordered" evidence="1">
    <location>
        <begin position="198"/>
        <end position="256"/>
    </location>
</feature>
<dbReference type="Gene3D" id="2.60.40.60">
    <property type="entry name" value="Cadherins"/>
    <property type="match status" value="1"/>
</dbReference>
<dbReference type="EMBL" id="CP113797">
    <property type="protein sequence ID" value="WAL60648.1"/>
    <property type="molecule type" value="Genomic_DNA"/>
</dbReference>
<feature type="compositionally biased region" description="Polar residues" evidence="1">
    <location>
        <begin position="73"/>
        <end position="84"/>
    </location>
</feature>
<protein>
    <submittedName>
        <fullName evidence="4">Peptidoglycan-binding protein</fullName>
    </submittedName>
</protein>
<dbReference type="KEGG" id="tsin:OXH18_01225"/>
<feature type="region of interest" description="Disordered" evidence="1">
    <location>
        <begin position="582"/>
        <end position="603"/>
    </location>
</feature>
<dbReference type="InterPro" id="IPR036366">
    <property type="entry name" value="PGBDSf"/>
</dbReference>
<dbReference type="Pfam" id="PF01471">
    <property type="entry name" value="PG_binding_1"/>
    <property type="match status" value="1"/>
</dbReference>
<evidence type="ECO:0000313" key="5">
    <source>
        <dbReference type="Proteomes" id="UP001163152"/>
    </source>
</evidence>
<feature type="domain" description="Peptidoglycan binding-like" evidence="3">
    <location>
        <begin position="136"/>
        <end position="192"/>
    </location>
</feature>
<accession>A0A9E9C8T6</accession>
<dbReference type="AlphaFoldDB" id="A0A9E9C8T6"/>
<evidence type="ECO:0000259" key="3">
    <source>
        <dbReference type="Pfam" id="PF01471"/>
    </source>
</evidence>
<proteinExistence type="predicted"/>